<keyword evidence="2" id="KW-1185">Reference proteome</keyword>
<gene>
    <name evidence="1" type="ORF">BABINDRAFT_163247</name>
</gene>
<dbReference type="AlphaFoldDB" id="A0A1E3QLB2"/>
<name>A0A1E3QLB2_9ASCO</name>
<sequence>MPRSLTPYCPFFAMKLRITCIIVVRKYFRQVPFNCVRFPHPVYSYDTLKYLMEKDTERSYKPGECLESYEAKVLQIGKRRRGWPIGRNYTAQHGRENIPGRSLAQHVSLLLAPGI</sequence>
<accession>A0A1E3QLB2</accession>
<organism evidence="1 2">
    <name type="scientific">Babjeviella inositovora NRRL Y-12698</name>
    <dbReference type="NCBI Taxonomy" id="984486"/>
    <lineage>
        <taxon>Eukaryota</taxon>
        <taxon>Fungi</taxon>
        <taxon>Dikarya</taxon>
        <taxon>Ascomycota</taxon>
        <taxon>Saccharomycotina</taxon>
        <taxon>Pichiomycetes</taxon>
        <taxon>Serinales incertae sedis</taxon>
        <taxon>Babjeviella</taxon>
    </lineage>
</organism>
<protein>
    <submittedName>
        <fullName evidence="1">Uncharacterized protein</fullName>
    </submittedName>
</protein>
<evidence type="ECO:0000313" key="2">
    <source>
        <dbReference type="Proteomes" id="UP000094336"/>
    </source>
</evidence>
<proteinExistence type="predicted"/>
<dbReference type="GeneID" id="30147653"/>
<reference evidence="2" key="1">
    <citation type="submission" date="2016-05" db="EMBL/GenBank/DDBJ databases">
        <title>Comparative genomics of biotechnologically important yeasts.</title>
        <authorList>
            <consortium name="DOE Joint Genome Institute"/>
            <person name="Riley R."/>
            <person name="Haridas S."/>
            <person name="Wolfe K.H."/>
            <person name="Lopes M.R."/>
            <person name="Hittinger C.T."/>
            <person name="Goker M."/>
            <person name="Salamov A."/>
            <person name="Wisecaver J."/>
            <person name="Long T.M."/>
            <person name="Aerts A.L."/>
            <person name="Barry K."/>
            <person name="Choi C."/>
            <person name="Clum A."/>
            <person name="Coughlan A.Y."/>
            <person name="Deshpande S."/>
            <person name="Douglass A.P."/>
            <person name="Hanson S.J."/>
            <person name="Klenk H.-P."/>
            <person name="Labutti K."/>
            <person name="Lapidus A."/>
            <person name="Lindquist E."/>
            <person name="Lipzen A."/>
            <person name="Meier-Kolthoff J.P."/>
            <person name="Ohm R.A."/>
            <person name="Otillar R.P."/>
            <person name="Pangilinan J."/>
            <person name="Peng Y."/>
            <person name="Rokas A."/>
            <person name="Rosa C.A."/>
            <person name="Scheuner C."/>
            <person name="Sibirny A.A."/>
            <person name="Slot J.C."/>
            <person name="Stielow J.B."/>
            <person name="Sun H."/>
            <person name="Kurtzman C.P."/>
            <person name="Blackwell M."/>
            <person name="Grigoriev I.V."/>
            <person name="Jeffries T.W."/>
        </authorList>
    </citation>
    <scope>NUCLEOTIDE SEQUENCE [LARGE SCALE GENOMIC DNA]</scope>
    <source>
        <strain evidence="2">NRRL Y-12698</strain>
    </source>
</reference>
<dbReference type="Proteomes" id="UP000094336">
    <property type="component" value="Unassembled WGS sequence"/>
</dbReference>
<dbReference type="RefSeq" id="XP_018983200.1">
    <property type="nucleotide sequence ID" value="XM_019129800.1"/>
</dbReference>
<feature type="non-terminal residue" evidence="1">
    <location>
        <position position="115"/>
    </location>
</feature>
<dbReference type="EMBL" id="KV454438">
    <property type="protein sequence ID" value="ODQ77872.1"/>
    <property type="molecule type" value="Genomic_DNA"/>
</dbReference>
<evidence type="ECO:0000313" key="1">
    <source>
        <dbReference type="EMBL" id="ODQ77872.1"/>
    </source>
</evidence>